<organism evidence="9 10">
    <name type="scientific">Vicingus serpentipes</name>
    <dbReference type="NCBI Taxonomy" id="1926625"/>
    <lineage>
        <taxon>Bacteria</taxon>
        <taxon>Pseudomonadati</taxon>
        <taxon>Bacteroidota</taxon>
        <taxon>Flavobacteriia</taxon>
        <taxon>Flavobacteriales</taxon>
        <taxon>Vicingaceae</taxon>
        <taxon>Vicingus</taxon>
    </lineage>
</organism>
<keyword evidence="7" id="KW-0012">Acyltransferase</keyword>
<proteinExistence type="inferred from homology"/>
<keyword evidence="5 8" id="KW-1133">Transmembrane helix</keyword>
<reference evidence="9 10" key="1">
    <citation type="submission" date="2019-08" db="EMBL/GenBank/DDBJ databases">
        <title>Genome of Vicingus serpentipes NCIMB 15042.</title>
        <authorList>
            <person name="Bowman J.P."/>
        </authorList>
    </citation>
    <scope>NUCLEOTIDE SEQUENCE [LARGE SCALE GENOMIC DNA]</scope>
    <source>
        <strain evidence="9 10">NCIMB 15042</strain>
    </source>
</reference>
<dbReference type="InterPro" id="IPR004299">
    <property type="entry name" value="MBOAT_fam"/>
</dbReference>
<feature type="transmembrane region" description="Helical" evidence="8">
    <location>
        <begin position="426"/>
        <end position="442"/>
    </location>
</feature>
<name>A0A5C6RV38_9FLAO</name>
<evidence type="ECO:0000256" key="4">
    <source>
        <dbReference type="ARBA" id="ARBA00022692"/>
    </source>
</evidence>
<dbReference type="PANTHER" id="PTHR13285:SF18">
    <property type="entry name" value="PROTEIN-CYSTEINE N-PALMITOYLTRANSFERASE RASP"/>
    <property type="match status" value="1"/>
</dbReference>
<sequence length="490" mass="57913">MFFNSIHFLFFLPIVVFLYYSFKPKYRWIILLIASYYFYMVWKPIYILLIILSTLIDYYCSLKMGNYEEKKLRKPYVIISIVSNLLILITFKYFNFFNIAAHDLASLLGIEYAVSYLNVLLPMGISFYTFQTMSYSLDVYKGNIKPEKHLGKFALYVTFFPQLVAGPIERAKNLLSQFHFDFKYNHEQTVSGVRLIMWGLFKKIVIADQLSSMVNHVYGNPEASQGFSIYFASLLFAQQIYCDFSGYSDIAQGSARIMGVKLMDNFNFPFYATSYNNFWGRWHTSLMQWFRDYIMFPLVRKKWKWQSVFMTVFLISGLWHGADWTFIIWGIINGFFVIYSKASSDFRARMIVKLGIDKYPKTRHFLQILAVVNIFSIFGLFFPARSMADAKILIANYFKGWSDLVGNLIANENGFRQEVLYLGKDVDTFTIIILFFILFEIIQWKMSKSSVDNFFINKPRWQAWSIYLFFIFSIIIMSNIEETPFIYFQF</sequence>
<dbReference type="InterPro" id="IPR024194">
    <property type="entry name" value="Ac/AlaTfrase_AlgI/DltB"/>
</dbReference>
<feature type="transmembrane region" description="Helical" evidence="8">
    <location>
        <begin position="107"/>
        <end position="130"/>
    </location>
</feature>
<feature type="transmembrane region" description="Helical" evidence="8">
    <location>
        <begin position="76"/>
        <end position="95"/>
    </location>
</feature>
<dbReference type="InterPro" id="IPR028362">
    <property type="entry name" value="AlgI"/>
</dbReference>
<evidence type="ECO:0000256" key="3">
    <source>
        <dbReference type="ARBA" id="ARBA00022475"/>
    </source>
</evidence>
<dbReference type="GO" id="GO:0016746">
    <property type="term" value="F:acyltransferase activity"/>
    <property type="evidence" value="ECO:0007669"/>
    <property type="project" value="UniProtKB-KW"/>
</dbReference>
<dbReference type="Pfam" id="PF03062">
    <property type="entry name" value="MBOAT"/>
    <property type="match status" value="1"/>
</dbReference>
<dbReference type="GO" id="GO:0005886">
    <property type="term" value="C:plasma membrane"/>
    <property type="evidence" value="ECO:0007669"/>
    <property type="project" value="UniProtKB-SubCell"/>
</dbReference>
<gene>
    <name evidence="9" type="ORF">FRY74_08230</name>
</gene>
<dbReference type="Proteomes" id="UP000321721">
    <property type="component" value="Unassembled WGS sequence"/>
</dbReference>
<dbReference type="PANTHER" id="PTHR13285">
    <property type="entry name" value="ACYLTRANSFERASE"/>
    <property type="match status" value="1"/>
</dbReference>
<keyword evidence="10" id="KW-1185">Reference proteome</keyword>
<evidence type="ECO:0000256" key="2">
    <source>
        <dbReference type="ARBA" id="ARBA00010323"/>
    </source>
</evidence>
<comment type="similarity">
    <text evidence="2 7">Belongs to the membrane-bound acyltransferase family.</text>
</comment>
<keyword evidence="4 8" id="KW-0812">Transmembrane</keyword>
<dbReference type="EMBL" id="VOOS01000003">
    <property type="protein sequence ID" value="TXB65400.1"/>
    <property type="molecule type" value="Genomic_DNA"/>
</dbReference>
<dbReference type="PIRSF" id="PIRSF016636">
    <property type="entry name" value="AlgI_DltB"/>
    <property type="match status" value="1"/>
</dbReference>
<keyword evidence="6 7" id="KW-0472">Membrane</keyword>
<evidence type="ECO:0000256" key="1">
    <source>
        <dbReference type="ARBA" id="ARBA00004651"/>
    </source>
</evidence>
<feature type="transmembrane region" description="Helical" evidence="8">
    <location>
        <begin position="6"/>
        <end position="22"/>
    </location>
</feature>
<evidence type="ECO:0000313" key="9">
    <source>
        <dbReference type="EMBL" id="TXB65400.1"/>
    </source>
</evidence>
<comment type="caution">
    <text evidence="9">The sequence shown here is derived from an EMBL/GenBank/DDBJ whole genome shotgun (WGS) entry which is preliminary data.</text>
</comment>
<evidence type="ECO:0000256" key="6">
    <source>
        <dbReference type="ARBA" id="ARBA00023136"/>
    </source>
</evidence>
<feature type="transmembrane region" description="Helical" evidence="8">
    <location>
        <begin position="365"/>
        <end position="384"/>
    </location>
</feature>
<dbReference type="GO" id="GO:0042121">
    <property type="term" value="P:alginic acid biosynthetic process"/>
    <property type="evidence" value="ECO:0007669"/>
    <property type="project" value="InterPro"/>
</dbReference>
<evidence type="ECO:0000313" key="10">
    <source>
        <dbReference type="Proteomes" id="UP000321721"/>
    </source>
</evidence>
<dbReference type="PIRSF" id="PIRSF500217">
    <property type="entry name" value="AlgI"/>
    <property type="match status" value="1"/>
</dbReference>
<dbReference type="InterPro" id="IPR051085">
    <property type="entry name" value="MB_O-acyltransferase"/>
</dbReference>
<evidence type="ECO:0000256" key="8">
    <source>
        <dbReference type="SAM" id="Phobius"/>
    </source>
</evidence>
<feature type="transmembrane region" description="Helical" evidence="8">
    <location>
        <begin position="463"/>
        <end position="480"/>
    </location>
</feature>
<keyword evidence="3 7" id="KW-1003">Cell membrane</keyword>
<keyword evidence="7" id="KW-0808">Transferase</keyword>
<feature type="transmembrane region" description="Helical" evidence="8">
    <location>
        <begin position="29"/>
        <end position="56"/>
    </location>
</feature>
<dbReference type="AlphaFoldDB" id="A0A5C6RV38"/>
<dbReference type="OrthoDB" id="9805788at2"/>
<evidence type="ECO:0000256" key="5">
    <source>
        <dbReference type="ARBA" id="ARBA00022989"/>
    </source>
</evidence>
<evidence type="ECO:0000256" key="7">
    <source>
        <dbReference type="PIRNR" id="PIRNR016636"/>
    </source>
</evidence>
<accession>A0A5C6RV38</accession>
<comment type="subcellular location">
    <subcellularLocation>
        <location evidence="1">Cell membrane</location>
        <topology evidence="1">Multi-pass membrane protein</topology>
    </subcellularLocation>
</comment>
<feature type="transmembrane region" description="Helical" evidence="8">
    <location>
        <begin position="326"/>
        <end position="344"/>
    </location>
</feature>
<protein>
    <submittedName>
        <fullName evidence="9">MBOAT family protein</fullName>
    </submittedName>
</protein>